<dbReference type="InterPro" id="IPR013083">
    <property type="entry name" value="Znf_RING/FYVE/PHD"/>
</dbReference>
<reference evidence="7 8" key="1">
    <citation type="submission" date="2014-11" db="EMBL/GenBank/DDBJ databases">
        <authorList>
            <person name="Wibberg Daniel"/>
        </authorList>
    </citation>
    <scope>NUCLEOTIDE SEQUENCE [LARGE SCALE GENOMIC DNA]</scope>
    <source>
        <strain evidence="7">Rhizoctonia solani AG1-IB 7/3/14</strain>
    </source>
</reference>
<dbReference type="PANTHER" id="PTHR45969">
    <property type="entry name" value="RING ZINC FINGER PROTEIN-RELATED"/>
    <property type="match status" value="1"/>
</dbReference>
<organism evidence="7 8">
    <name type="scientific">Thanatephorus cucumeris (strain AG1-IB / isolate 7/3/14)</name>
    <name type="common">Lettuce bottom rot fungus</name>
    <name type="synonym">Rhizoctonia solani</name>
    <dbReference type="NCBI Taxonomy" id="1108050"/>
    <lineage>
        <taxon>Eukaryota</taxon>
        <taxon>Fungi</taxon>
        <taxon>Dikarya</taxon>
        <taxon>Basidiomycota</taxon>
        <taxon>Agaricomycotina</taxon>
        <taxon>Agaricomycetes</taxon>
        <taxon>Cantharellales</taxon>
        <taxon>Ceratobasidiaceae</taxon>
        <taxon>Rhizoctonia</taxon>
        <taxon>Rhizoctonia solani AG-1</taxon>
    </lineage>
</organism>
<evidence type="ECO:0000313" key="8">
    <source>
        <dbReference type="Proteomes" id="UP000059188"/>
    </source>
</evidence>
<dbReference type="OrthoDB" id="8062037at2759"/>
<keyword evidence="3" id="KW-0862">Zinc</keyword>
<dbReference type="GO" id="GO:0008270">
    <property type="term" value="F:zinc ion binding"/>
    <property type="evidence" value="ECO:0007669"/>
    <property type="project" value="UniProtKB-KW"/>
</dbReference>
<feature type="compositionally biased region" description="Basic and acidic residues" evidence="5">
    <location>
        <begin position="202"/>
        <end position="212"/>
    </location>
</feature>
<proteinExistence type="predicted"/>
<dbReference type="AlphaFoldDB" id="A0A0B7FN91"/>
<keyword evidence="2 4" id="KW-0863">Zinc-finger</keyword>
<dbReference type="EMBL" id="LN679102">
    <property type="protein sequence ID" value="CEL57617.1"/>
    <property type="molecule type" value="Genomic_DNA"/>
</dbReference>
<feature type="domain" description="RING-type" evidence="6">
    <location>
        <begin position="72"/>
        <end position="134"/>
    </location>
</feature>
<name>A0A0B7FN91_THACB</name>
<evidence type="ECO:0000256" key="4">
    <source>
        <dbReference type="PROSITE-ProRule" id="PRU00175"/>
    </source>
</evidence>
<dbReference type="InterPro" id="IPR001841">
    <property type="entry name" value="Znf_RING"/>
</dbReference>
<feature type="region of interest" description="Disordered" evidence="5">
    <location>
        <begin position="175"/>
        <end position="236"/>
    </location>
</feature>
<dbReference type="PROSITE" id="PS50089">
    <property type="entry name" value="ZF_RING_2"/>
    <property type="match status" value="1"/>
</dbReference>
<evidence type="ECO:0000259" key="6">
    <source>
        <dbReference type="PROSITE" id="PS50089"/>
    </source>
</evidence>
<evidence type="ECO:0000256" key="3">
    <source>
        <dbReference type="ARBA" id="ARBA00022833"/>
    </source>
</evidence>
<sequence>MQIISLYGLWPLDVALTCPPHTFAVDRMNFLPPSSFFNELLDMDSSSRDERQSFVRGLPSIPEKDVSRDDTCAICQETFLAIIATQEMASVMETPGLPEEDMGVVQLPGCRHRFCRKDIATWVYSSHSTCPACRHEFLPSSAREQEHEEGASIVDAREMIRVLQLRASGLYDDADEARHNPFNEGGTNTGVSSEPLDQEEQEYLRRMQDELLRSMFGRNEGPREDSPPRESFGMYS</sequence>
<dbReference type="Gene3D" id="3.30.40.10">
    <property type="entry name" value="Zinc/RING finger domain, C3HC4 (zinc finger)"/>
    <property type="match status" value="1"/>
</dbReference>
<accession>A0A0B7FN91</accession>
<dbReference type="SUPFAM" id="SSF57850">
    <property type="entry name" value="RING/U-box"/>
    <property type="match status" value="1"/>
</dbReference>
<evidence type="ECO:0000256" key="2">
    <source>
        <dbReference type="ARBA" id="ARBA00022771"/>
    </source>
</evidence>
<gene>
    <name evidence="7" type="ORF">RSOLAG1IB_02360</name>
</gene>
<dbReference type="GO" id="GO:0016567">
    <property type="term" value="P:protein ubiquitination"/>
    <property type="evidence" value="ECO:0007669"/>
    <property type="project" value="TreeGrafter"/>
</dbReference>
<dbReference type="STRING" id="1108050.A0A0B7FN91"/>
<evidence type="ECO:0000256" key="1">
    <source>
        <dbReference type="ARBA" id="ARBA00022723"/>
    </source>
</evidence>
<keyword evidence="1" id="KW-0479">Metal-binding</keyword>
<dbReference type="PANTHER" id="PTHR45969:SF69">
    <property type="entry name" value="FINGER DOMAIN PROTEIN, PUTATIVE (AFU_ORTHOLOGUE AFUA_3G12190)-RELATED"/>
    <property type="match status" value="1"/>
</dbReference>
<evidence type="ECO:0000256" key="5">
    <source>
        <dbReference type="SAM" id="MobiDB-lite"/>
    </source>
</evidence>
<protein>
    <recommendedName>
        <fullName evidence="6">RING-type domain-containing protein</fullName>
    </recommendedName>
</protein>
<keyword evidence="8" id="KW-1185">Reference proteome</keyword>
<evidence type="ECO:0000313" key="7">
    <source>
        <dbReference type="EMBL" id="CEL57617.1"/>
    </source>
</evidence>
<dbReference type="Proteomes" id="UP000059188">
    <property type="component" value="Unassembled WGS sequence"/>
</dbReference>
<dbReference type="GO" id="GO:0061630">
    <property type="term" value="F:ubiquitin protein ligase activity"/>
    <property type="evidence" value="ECO:0007669"/>
    <property type="project" value="TreeGrafter"/>
</dbReference>